<dbReference type="InterPro" id="IPR008551">
    <property type="entry name" value="TANGO2"/>
</dbReference>
<evidence type="ECO:0000313" key="2">
    <source>
        <dbReference type="Proteomes" id="UP001189122"/>
    </source>
</evidence>
<name>A0A7I8JKD2_SPIIN</name>
<keyword evidence="2" id="KW-1185">Reference proteome</keyword>
<proteinExistence type="predicted"/>
<evidence type="ECO:0000313" key="1">
    <source>
        <dbReference type="EMBL" id="CAA2631371.1"/>
    </source>
</evidence>
<protein>
    <submittedName>
        <fullName evidence="1">Uncharacterized protein</fullName>
    </submittedName>
</protein>
<dbReference type="Pfam" id="PF05742">
    <property type="entry name" value="TANGO2"/>
    <property type="match status" value="1"/>
</dbReference>
<accession>A0A7I8JKD2</accession>
<dbReference type="PANTHER" id="PTHR17985:SF8">
    <property type="entry name" value="TRANSPORT AND GOLGI ORGANIZATION PROTEIN 2 HOMOLOG"/>
    <property type="match status" value="1"/>
</dbReference>
<reference evidence="1 2" key="1">
    <citation type="submission" date="2019-12" db="EMBL/GenBank/DDBJ databases">
        <authorList>
            <person name="Scholz U."/>
            <person name="Mascher M."/>
            <person name="Fiebig A."/>
        </authorList>
    </citation>
    <scope>NUCLEOTIDE SEQUENCE</scope>
</reference>
<dbReference type="Proteomes" id="UP001189122">
    <property type="component" value="Unassembled WGS sequence"/>
</dbReference>
<gene>
    <name evidence="1" type="ORF">SI7747_14017019</name>
</gene>
<dbReference type="EMBL" id="CACRZD030000014">
    <property type="protein sequence ID" value="CAA6670614.1"/>
    <property type="molecule type" value="Genomic_DNA"/>
</dbReference>
<organism evidence="1">
    <name type="scientific">Spirodela intermedia</name>
    <name type="common">Intermediate duckweed</name>
    <dbReference type="NCBI Taxonomy" id="51605"/>
    <lineage>
        <taxon>Eukaryota</taxon>
        <taxon>Viridiplantae</taxon>
        <taxon>Streptophyta</taxon>
        <taxon>Embryophyta</taxon>
        <taxon>Tracheophyta</taxon>
        <taxon>Spermatophyta</taxon>
        <taxon>Magnoliopsida</taxon>
        <taxon>Liliopsida</taxon>
        <taxon>Araceae</taxon>
        <taxon>Lemnoideae</taxon>
        <taxon>Spirodela</taxon>
    </lineage>
</organism>
<sequence>MCIAAWVWEAHPLYRLLLVFNRDELHDSLWMVGDGGRKILGGRDGLAGGTWLGCTRNGRIAFLTNVRETCSLPVPKSRGDIPVKFLEGEMSPMEFAEEVVEQGDLYNGFNLVLADLRSKSMVFATNRGPVAIELVSPGLHVLSNGSLDSPWPNQQRQLPDTGYGSDVEFEVSSIFVDAELDMVKSWKQMQVEYQIEESEK</sequence>
<dbReference type="PANTHER" id="PTHR17985">
    <property type="entry name" value="SER/THR-RICH PROTEIN T10 IN DGCR REGION"/>
    <property type="match status" value="1"/>
</dbReference>
<dbReference type="EMBL" id="LR743601">
    <property type="protein sequence ID" value="CAA2631371.1"/>
    <property type="molecule type" value="Genomic_DNA"/>
</dbReference>
<dbReference type="AlphaFoldDB" id="A0A7I8JKD2"/>